<proteinExistence type="predicted"/>
<evidence type="ECO:0000313" key="2">
    <source>
        <dbReference type="Proteomes" id="UP000887578"/>
    </source>
</evidence>
<reference evidence="3" key="1">
    <citation type="submission" date="2022-11" db="UniProtKB">
        <authorList>
            <consortium name="WormBaseParasite"/>
        </authorList>
    </citation>
    <scope>IDENTIFICATION</scope>
</reference>
<feature type="compositionally biased region" description="Polar residues" evidence="1">
    <location>
        <begin position="193"/>
        <end position="204"/>
    </location>
</feature>
<evidence type="ECO:0000313" key="3">
    <source>
        <dbReference type="WBParaSite" id="PDA_v2.g27137.t1"/>
    </source>
</evidence>
<feature type="region of interest" description="Disordered" evidence="1">
    <location>
        <begin position="139"/>
        <end position="164"/>
    </location>
</feature>
<feature type="compositionally biased region" description="Polar residues" evidence="1">
    <location>
        <begin position="150"/>
        <end position="164"/>
    </location>
</feature>
<evidence type="ECO:0000256" key="1">
    <source>
        <dbReference type="SAM" id="MobiDB-lite"/>
    </source>
</evidence>
<dbReference type="WBParaSite" id="PDA_v2.g27137.t1">
    <property type="protein sequence ID" value="PDA_v2.g27137.t1"/>
    <property type="gene ID" value="PDA_v2.g27137"/>
</dbReference>
<organism evidence="2 3">
    <name type="scientific">Panagrolaimus davidi</name>
    <dbReference type="NCBI Taxonomy" id="227884"/>
    <lineage>
        <taxon>Eukaryota</taxon>
        <taxon>Metazoa</taxon>
        <taxon>Ecdysozoa</taxon>
        <taxon>Nematoda</taxon>
        <taxon>Chromadorea</taxon>
        <taxon>Rhabditida</taxon>
        <taxon>Tylenchina</taxon>
        <taxon>Panagrolaimomorpha</taxon>
        <taxon>Panagrolaimoidea</taxon>
        <taxon>Panagrolaimidae</taxon>
        <taxon>Panagrolaimus</taxon>
    </lineage>
</organism>
<keyword evidence="2" id="KW-1185">Reference proteome</keyword>
<feature type="region of interest" description="Disordered" evidence="1">
    <location>
        <begin position="177"/>
        <end position="204"/>
    </location>
</feature>
<protein>
    <submittedName>
        <fullName evidence="3">Uncharacterized protein</fullName>
    </submittedName>
</protein>
<sequence>MAEENNFNESNFKTILNEKCRAAGIEGSDFWNSMLIFSVKKRFDERNGKFGNDEDRRFAVIQRKLDPDYCIRQSAANNGTKQKQRRQIPQLKRRRVSFGASVRENAALPKVVWLNDILQPQSTFRPIFDPSSPLRFSRSIDPLVNGDPQFRQTSSNERSEGISMNESNIDVKTENIEERTSDPVVVNIDMSPAPSSSLNSNQNGAEFDDVASVHRLSPLPSISSMASATVSRSSSAQNVLTFQQQPTLGDEAVQQQIPSLPPIGQGNNQIPPAAEEPTNPFPHANVPVPAQLQQQQLQQNAQGPPQQQEEEVNNFQMLAAEIERLKRVNEYKEQTFLERYQSKMIDKLEERLNP</sequence>
<accession>A0A914Q6U5</accession>
<dbReference type="AlphaFoldDB" id="A0A914Q6U5"/>
<name>A0A914Q6U5_9BILA</name>
<dbReference type="Proteomes" id="UP000887578">
    <property type="component" value="Unplaced"/>
</dbReference>
<feature type="compositionally biased region" description="Low complexity" evidence="1">
    <location>
        <begin position="284"/>
        <end position="307"/>
    </location>
</feature>
<feature type="region of interest" description="Disordered" evidence="1">
    <location>
        <begin position="258"/>
        <end position="313"/>
    </location>
</feature>